<keyword evidence="1" id="KW-0472">Membrane</keyword>
<dbReference type="STRING" id="290052.ASU35_00155"/>
<dbReference type="OrthoDB" id="2067683at2"/>
<evidence type="ECO:0000313" key="3">
    <source>
        <dbReference type="Proteomes" id="UP000054874"/>
    </source>
</evidence>
<accession>A0A0V8QJ97</accession>
<reference evidence="2 3" key="1">
    <citation type="submission" date="2015-11" db="EMBL/GenBank/DDBJ databases">
        <title>Butyribacter intestini gen. nov., sp. nov., a butyric acid-producing bacterium of the family Lachnospiraceae isolated from the human faeces.</title>
        <authorList>
            <person name="Zou Y."/>
            <person name="Xue W."/>
            <person name="Luo G."/>
            <person name="Lv M."/>
        </authorList>
    </citation>
    <scope>NUCLEOTIDE SEQUENCE [LARGE SCALE GENOMIC DNA]</scope>
    <source>
        <strain evidence="2 3">ACET-33324</strain>
    </source>
</reference>
<proteinExistence type="predicted"/>
<sequence length="239" mass="27412">MKETRLQEDAYIYDKRKNKAERQKWKELSGAERWQYFKDYYLIKTLAILGALAFGLWFFSNILSPKNEIDLYVALINSSSTQEKEDEMMKSLAGLLECENLENVVLDSSYFIELEGMDQGSLGAIQKLSAQAHSKMLDIVIAGEEEFHYFAKQGYFMDLAEALPTDLYSRLSDRIYLDRTKEMEGEKVSYGETMAYGIYLKGLQRFEELGTGMKTPVIGIVANTQNQKSSVKALKYLTK</sequence>
<comment type="caution">
    <text evidence="2">The sequence shown here is derived from an EMBL/GenBank/DDBJ whole genome shotgun (WGS) entry which is preliminary data.</text>
</comment>
<dbReference type="Proteomes" id="UP000054874">
    <property type="component" value="Unassembled WGS sequence"/>
</dbReference>
<dbReference type="RefSeq" id="WP_147525313.1">
    <property type="nucleotide sequence ID" value="NZ_CABMMD010000001.1"/>
</dbReference>
<organism evidence="2 3">
    <name type="scientific">Acetivibrio ethanolgignens</name>
    <dbReference type="NCBI Taxonomy" id="290052"/>
    <lineage>
        <taxon>Bacteria</taxon>
        <taxon>Bacillati</taxon>
        <taxon>Bacillota</taxon>
        <taxon>Clostridia</taxon>
        <taxon>Eubacteriales</taxon>
        <taxon>Oscillospiraceae</taxon>
        <taxon>Acetivibrio</taxon>
    </lineage>
</organism>
<keyword evidence="3" id="KW-1185">Reference proteome</keyword>
<name>A0A0V8QJ97_9FIRM</name>
<keyword evidence="1" id="KW-0812">Transmembrane</keyword>
<feature type="transmembrane region" description="Helical" evidence="1">
    <location>
        <begin position="41"/>
        <end position="59"/>
    </location>
</feature>
<protein>
    <submittedName>
        <fullName evidence="2">Uncharacterized protein</fullName>
    </submittedName>
</protein>
<dbReference type="AlphaFoldDB" id="A0A0V8QJ97"/>
<keyword evidence="1" id="KW-1133">Transmembrane helix</keyword>
<evidence type="ECO:0000256" key="1">
    <source>
        <dbReference type="SAM" id="Phobius"/>
    </source>
</evidence>
<evidence type="ECO:0000313" key="2">
    <source>
        <dbReference type="EMBL" id="KSV60624.1"/>
    </source>
</evidence>
<dbReference type="EMBL" id="LNAM01000001">
    <property type="protein sequence ID" value="KSV60624.1"/>
    <property type="molecule type" value="Genomic_DNA"/>
</dbReference>
<gene>
    <name evidence="2" type="ORF">ASU35_00155</name>
</gene>